<feature type="compositionally biased region" description="Polar residues" evidence="1">
    <location>
        <begin position="350"/>
        <end position="359"/>
    </location>
</feature>
<evidence type="ECO:0000256" key="1">
    <source>
        <dbReference type="SAM" id="MobiDB-lite"/>
    </source>
</evidence>
<feature type="compositionally biased region" description="Low complexity" evidence="1">
    <location>
        <begin position="47"/>
        <end position="76"/>
    </location>
</feature>
<dbReference type="AlphaFoldDB" id="A0AAF0DZS1"/>
<reference evidence="2" key="1">
    <citation type="submission" date="2023-03" db="EMBL/GenBank/DDBJ databases">
        <title>Mating type loci evolution in Malassezia.</title>
        <authorList>
            <person name="Coelho M.A."/>
        </authorList>
    </citation>
    <scope>NUCLEOTIDE SEQUENCE</scope>
    <source>
        <strain evidence="2">CBS 14135</strain>
    </source>
</reference>
<organism evidence="2 3">
    <name type="scientific">Malassezia brasiliensis</name>
    <dbReference type="NCBI Taxonomy" id="1821822"/>
    <lineage>
        <taxon>Eukaryota</taxon>
        <taxon>Fungi</taxon>
        <taxon>Dikarya</taxon>
        <taxon>Basidiomycota</taxon>
        <taxon>Ustilaginomycotina</taxon>
        <taxon>Malasseziomycetes</taxon>
        <taxon>Malasseziales</taxon>
        <taxon>Malasseziaceae</taxon>
        <taxon>Malassezia</taxon>
    </lineage>
</organism>
<name>A0AAF0DZS1_9BASI</name>
<evidence type="ECO:0000313" key="2">
    <source>
        <dbReference type="EMBL" id="WFC96939.1"/>
    </source>
</evidence>
<keyword evidence="3" id="KW-1185">Reference proteome</keyword>
<protein>
    <submittedName>
        <fullName evidence="2">Uncharacterized protein</fullName>
    </submittedName>
</protein>
<evidence type="ECO:0000313" key="3">
    <source>
        <dbReference type="Proteomes" id="UP001216638"/>
    </source>
</evidence>
<feature type="region of interest" description="Disordered" evidence="1">
    <location>
        <begin position="338"/>
        <end position="409"/>
    </location>
</feature>
<gene>
    <name evidence="2" type="ORF">MBRA1_003605</name>
</gene>
<dbReference type="EMBL" id="CP119955">
    <property type="protein sequence ID" value="WFC96939.1"/>
    <property type="molecule type" value="Genomic_DNA"/>
</dbReference>
<sequence>MLGMALAVGVLGLALAALTVPRLAALLALLGTAHARNLPAPPPAPPTRSADAPSSAQRSAPGAAPRSPGARAPVAAAPHDRPAVYPLPPCDADVCAPRPPTVAPLATVRATSLGIARIAHVPHDHYTSHAVHRTLLCYVGALGRWWRCPLGDTHAPPMPLDTPAAVDAAPPAAAAGGSLYDTRARLRTEKRAQDQARYAQRRTLRTAEQAARAAAHAAETARTARAAAERRCATARATLEATRAACDATEARLAAVRAGAAHRRAVAAATQKRVATSARADVGRAEELREEIAALRRTAALLRTPRRSVSLPGTEWDAPDVAALLPSNLLSSADEEWGMPATRPADVPSLATSPDSAVSRTPPTPTAREPRDYWHAKRPALPPRTPLHGARRTVSAARGTVRHDVRVWS</sequence>
<proteinExistence type="predicted"/>
<accession>A0AAF0DZS1</accession>
<dbReference type="Proteomes" id="UP001216638">
    <property type="component" value="Chromosome 5"/>
</dbReference>
<feature type="region of interest" description="Disordered" evidence="1">
    <location>
        <begin position="38"/>
        <end position="76"/>
    </location>
</feature>